<dbReference type="CDD" id="cd03808">
    <property type="entry name" value="GT4_CapM-like"/>
    <property type="match status" value="1"/>
</dbReference>
<evidence type="ECO:0000313" key="3">
    <source>
        <dbReference type="EMBL" id="QFC18424.1"/>
    </source>
</evidence>
<dbReference type="GO" id="GO:0016757">
    <property type="term" value="F:glycosyltransferase activity"/>
    <property type="evidence" value="ECO:0007669"/>
    <property type="project" value="InterPro"/>
</dbReference>
<dbReference type="PANTHER" id="PTHR12526:SF638">
    <property type="entry name" value="SPORE COAT PROTEIN SA"/>
    <property type="match status" value="1"/>
</dbReference>
<dbReference type="SUPFAM" id="SSF53756">
    <property type="entry name" value="UDP-Glycosyltransferase/glycogen phosphorylase"/>
    <property type="match status" value="1"/>
</dbReference>
<feature type="domain" description="Glycosyl transferase family 1" evidence="1">
    <location>
        <begin position="190"/>
        <end position="351"/>
    </location>
</feature>
<evidence type="ECO:0000259" key="1">
    <source>
        <dbReference type="Pfam" id="PF00534"/>
    </source>
</evidence>
<dbReference type="Pfam" id="PF00534">
    <property type="entry name" value="Glycos_transf_1"/>
    <property type="match status" value="1"/>
</dbReference>
<name>A0A5P4S831_VIBPH</name>
<dbReference type="GO" id="GO:1901135">
    <property type="term" value="P:carbohydrate derivative metabolic process"/>
    <property type="evidence" value="ECO:0007669"/>
    <property type="project" value="UniProtKB-ARBA"/>
</dbReference>
<dbReference type="InterPro" id="IPR028098">
    <property type="entry name" value="Glyco_trans_4-like_N"/>
</dbReference>
<accession>A0A5P4S831</accession>
<feature type="domain" description="Glycosyltransferase subfamily 4-like N-terminal" evidence="2">
    <location>
        <begin position="4"/>
        <end position="154"/>
    </location>
</feature>
<dbReference type="PANTHER" id="PTHR12526">
    <property type="entry name" value="GLYCOSYLTRANSFERASE"/>
    <property type="match status" value="1"/>
</dbReference>
<dbReference type="AlphaFoldDB" id="A0A5P4S831"/>
<protein>
    <submittedName>
        <fullName evidence="3">Glycosyl transferase</fullName>
    </submittedName>
</protein>
<sequence>MKFLFIVNCSSFFKSHFLHLALSIKDKGHRVAIAAGNENEKTFFESLGLEFYHIPLSRSGKNLFRELGSLGSIRRVFLEFKPDYAHMFTIKPVLYAGIVNRLYRNIRAKNVVFSVTGLGSTSVSRSISGVFFWAFLKALYRFSLGGNNSKVIFENKDDLDFFVKSMISKEEQSFIVNGAGVDIDEFCPSKEKTSTITVVFVARMLKDKGVREYIEAGRILQDRNIPVELLLIGTTDPGNPSSMTDEELKNASGKGYVKHLGFRNDIANCYQKSHIACLPSYREGLPKSLIEAAACGLPIITTDVPGCRQMVSASKNGIIVPPRDPISLANAIQELVSNEKIREDMGEKSREIAKSRYSKAEVTLSFYKIYGLLGV</sequence>
<evidence type="ECO:0000259" key="2">
    <source>
        <dbReference type="Pfam" id="PF13477"/>
    </source>
</evidence>
<reference evidence="3" key="1">
    <citation type="journal article" date="2019" name="Int. J. Food Microbiol.">
        <title>Developing a novel molecular serotyping system based on capsular polysaccharide synthesis gene clusters of Vibrio parahaemolyticus.</title>
        <authorList>
            <person name="Pang Y."/>
            <person name="Guo X."/>
            <person name="Tian X."/>
            <person name="Liu F."/>
            <person name="Wang L."/>
            <person name="Wu J."/>
            <person name="Zhang S."/>
            <person name="Li S."/>
            <person name="Liu B."/>
        </authorList>
    </citation>
    <scope>NUCLEOTIDE SEQUENCE</scope>
    <source>
        <strain evidence="3">G2873</strain>
    </source>
</reference>
<dbReference type="InterPro" id="IPR001296">
    <property type="entry name" value="Glyco_trans_1"/>
</dbReference>
<gene>
    <name evidence="3" type="primary">rfaB</name>
</gene>
<dbReference type="Pfam" id="PF13477">
    <property type="entry name" value="Glyco_trans_4_2"/>
    <property type="match status" value="1"/>
</dbReference>
<proteinExistence type="predicted"/>
<keyword evidence="3" id="KW-0808">Transferase</keyword>
<dbReference type="EMBL" id="MK482099">
    <property type="protein sequence ID" value="QFC18424.1"/>
    <property type="molecule type" value="Genomic_DNA"/>
</dbReference>
<dbReference type="RefSeq" id="WP_025507306.1">
    <property type="nucleotide sequence ID" value="NZ_JAHRDB010000008.1"/>
</dbReference>
<organism evidence="3">
    <name type="scientific">Vibrio parahaemolyticus</name>
    <dbReference type="NCBI Taxonomy" id="670"/>
    <lineage>
        <taxon>Bacteria</taxon>
        <taxon>Pseudomonadati</taxon>
        <taxon>Pseudomonadota</taxon>
        <taxon>Gammaproteobacteria</taxon>
        <taxon>Vibrionales</taxon>
        <taxon>Vibrionaceae</taxon>
        <taxon>Vibrio</taxon>
    </lineage>
</organism>
<dbReference type="Gene3D" id="3.40.50.2000">
    <property type="entry name" value="Glycogen Phosphorylase B"/>
    <property type="match status" value="2"/>
</dbReference>